<feature type="region of interest" description="Disordered" evidence="7">
    <location>
        <begin position="1"/>
        <end position="35"/>
    </location>
</feature>
<dbReference type="Pfam" id="PF00172">
    <property type="entry name" value="Zn_clus"/>
    <property type="match status" value="1"/>
</dbReference>
<evidence type="ECO:0000256" key="3">
    <source>
        <dbReference type="ARBA" id="ARBA00023015"/>
    </source>
</evidence>
<evidence type="ECO:0000256" key="7">
    <source>
        <dbReference type="SAM" id="MobiDB-lite"/>
    </source>
</evidence>
<keyword evidence="4" id="KW-0238">DNA-binding</keyword>
<dbReference type="InterPro" id="IPR036864">
    <property type="entry name" value="Zn2-C6_fun-type_DNA-bd_sf"/>
</dbReference>
<evidence type="ECO:0000256" key="6">
    <source>
        <dbReference type="ARBA" id="ARBA00023242"/>
    </source>
</evidence>
<evidence type="ECO:0000256" key="1">
    <source>
        <dbReference type="ARBA" id="ARBA00022723"/>
    </source>
</evidence>
<dbReference type="Proteomes" id="UP000746612">
    <property type="component" value="Unassembled WGS sequence"/>
</dbReference>
<keyword evidence="3" id="KW-0805">Transcription regulation</keyword>
<dbReference type="GO" id="GO:0005634">
    <property type="term" value="C:nucleus"/>
    <property type="evidence" value="ECO:0007669"/>
    <property type="project" value="TreeGrafter"/>
</dbReference>
<dbReference type="PANTHER" id="PTHR31944:SF129">
    <property type="entry name" value="ASPYRIDONES CLUSTER REGULATOR APDR-RELATED"/>
    <property type="match status" value="1"/>
</dbReference>
<gene>
    <name evidence="10" type="ORF">FUG_LOCUS542001</name>
    <name evidence="9" type="ORF">MDCFG202_LOCUS496198</name>
</gene>
<evidence type="ECO:0000313" key="9">
    <source>
        <dbReference type="EMBL" id="CAG2004681.1"/>
    </source>
</evidence>
<keyword evidence="1" id="KW-0479">Metal-binding</keyword>
<evidence type="ECO:0000256" key="4">
    <source>
        <dbReference type="ARBA" id="ARBA00023125"/>
    </source>
</evidence>
<dbReference type="SMART" id="SM00906">
    <property type="entry name" value="Fungal_trans"/>
    <property type="match status" value="1"/>
</dbReference>
<dbReference type="SMART" id="SM00066">
    <property type="entry name" value="GAL4"/>
    <property type="match status" value="1"/>
</dbReference>
<dbReference type="SUPFAM" id="SSF57701">
    <property type="entry name" value="Zn2/Cys6 DNA-binding domain"/>
    <property type="match status" value="1"/>
</dbReference>
<dbReference type="EMBL" id="CAJPIJ010000183">
    <property type="protein sequence ID" value="CAG2004681.1"/>
    <property type="molecule type" value="Genomic_DNA"/>
</dbReference>
<dbReference type="CDD" id="cd12148">
    <property type="entry name" value="fungal_TF_MHR"/>
    <property type="match status" value="1"/>
</dbReference>
<reference evidence="9" key="2">
    <citation type="submission" date="2021-03" db="EMBL/GenBank/DDBJ databases">
        <authorList>
            <person name="Alouane T."/>
            <person name="Langin T."/>
            <person name="Bonhomme L."/>
        </authorList>
    </citation>
    <scope>NUCLEOTIDE SEQUENCE</scope>
    <source>
        <strain evidence="9">MDC_Fg202</strain>
    </source>
</reference>
<evidence type="ECO:0000313" key="10">
    <source>
        <dbReference type="EMBL" id="VIO63863.1"/>
    </source>
</evidence>
<accession>A0A4U9F8Y9</accession>
<feature type="domain" description="Zn(2)-C6 fungal-type" evidence="8">
    <location>
        <begin position="34"/>
        <end position="65"/>
    </location>
</feature>
<dbReference type="PROSITE" id="PS50048">
    <property type="entry name" value="ZN2_CY6_FUNGAL_2"/>
    <property type="match status" value="1"/>
</dbReference>
<protein>
    <recommendedName>
        <fullName evidence="8">Zn(2)-C6 fungal-type domain-containing protein</fullName>
    </recommendedName>
</protein>
<proteinExistence type="predicted"/>
<organism evidence="9 11">
    <name type="scientific">Gibberella zeae</name>
    <name type="common">Wheat head blight fungus</name>
    <name type="synonym">Fusarium graminearum</name>
    <dbReference type="NCBI Taxonomy" id="5518"/>
    <lineage>
        <taxon>Eukaryota</taxon>
        <taxon>Fungi</taxon>
        <taxon>Dikarya</taxon>
        <taxon>Ascomycota</taxon>
        <taxon>Pezizomycotina</taxon>
        <taxon>Sordariomycetes</taxon>
        <taxon>Hypocreomycetidae</taxon>
        <taxon>Hypocreales</taxon>
        <taxon>Nectriaceae</taxon>
        <taxon>Fusarium</taxon>
    </lineage>
</organism>
<name>A0A4U9F8Y9_GIBZA</name>
<dbReference type="GO" id="GO:0000978">
    <property type="term" value="F:RNA polymerase II cis-regulatory region sequence-specific DNA binding"/>
    <property type="evidence" value="ECO:0007669"/>
    <property type="project" value="TreeGrafter"/>
</dbReference>
<dbReference type="PANTHER" id="PTHR31944">
    <property type="entry name" value="HEME-RESPONSIVE ZINC FINGER TRANSCRIPTION FACTOR HAP1"/>
    <property type="match status" value="1"/>
</dbReference>
<keyword evidence="6" id="KW-0539">Nucleus</keyword>
<dbReference type="AlphaFoldDB" id="A0A4U9F8Y9"/>
<dbReference type="InterPro" id="IPR051430">
    <property type="entry name" value="Fungal_TF_Env_Response"/>
</dbReference>
<keyword evidence="2" id="KW-0862">Zinc</keyword>
<dbReference type="EMBL" id="CAAKMV010000185">
    <property type="protein sequence ID" value="VIO63863.1"/>
    <property type="molecule type" value="Genomic_DNA"/>
</dbReference>
<dbReference type="Gene3D" id="4.10.240.10">
    <property type="entry name" value="Zn(2)-C6 fungal-type DNA-binding domain"/>
    <property type="match status" value="1"/>
</dbReference>
<feature type="region of interest" description="Disordered" evidence="7">
    <location>
        <begin position="69"/>
        <end position="130"/>
    </location>
</feature>
<dbReference type="GO" id="GO:0008270">
    <property type="term" value="F:zinc ion binding"/>
    <property type="evidence" value="ECO:0007669"/>
    <property type="project" value="InterPro"/>
</dbReference>
<reference evidence="10" key="1">
    <citation type="submission" date="2019-04" db="EMBL/GenBank/DDBJ databases">
        <authorList>
            <person name="Melise S."/>
            <person name="Noan J."/>
            <person name="Okalmin O."/>
        </authorList>
    </citation>
    <scope>NUCLEOTIDE SEQUENCE</scope>
    <source>
        <strain evidence="10">FN9</strain>
    </source>
</reference>
<dbReference type="InterPro" id="IPR007219">
    <property type="entry name" value="XnlR_reg_dom"/>
</dbReference>
<dbReference type="InterPro" id="IPR001138">
    <property type="entry name" value="Zn2Cys6_DnaBD"/>
</dbReference>
<keyword evidence="5" id="KW-0804">Transcription</keyword>
<dbReference type="GO" id="GO:0006351">
    <property type="term" value="P:DNA-templated transcription"/>
    <property type="evidence" value="ECO:0007669"/>
    <property type="project" value="InterPro"/>
</dbReference>
<evidence type="ECO:0000256" key="2">
    <source>
        <dbReference type="ARBA" id="ARBA00022833"/>
    </source>
</evidence>
<dbReference type="GO" id="GO:0001228">
    <property type="term" value="F:DNA-binding transcription activator activity, RNA polymerase II-specific"/>
    <property type="evidence" value="ECO:0007669"/>
    <property type="project" value="TreeGrafter"/>
</dbReference>
<feature type="compositionally biased region" description="Basic residues" evidence="7">
    <location>
        <begin position="23"/>
        <end position="32"/>
    </location>
</feature>
<dbReference type="PROSITE" id="PS00463">
    <property type="entry name" value="ZN2_CY6_FUNGAL_1"/>
    <property type="match status" value="1"/>
</dbReference>
<evidence type="ECO:0000256" key="5">
    <source>
        <dbReference type="ARBA" id="ARBA00023163"/>
    </source>
</evidence>
<evidence type="ECO:0000259" key="8">
    <source>
        <dbReference type="PROSITE" id="PS50048"/>
    </source>
</evidence>
<dbReference type="Pfam" id="PF04082">
    <property type="entry name" value="Fungal_trans"/>
    <property type="match status" value="1"/>
</dbReference>
<sequence>MSNAMPQSGASSVISSTGSHPLSLKRRRRRPARSCEQCRRRKIRCSLGQPCNGCTRARLPMPCSYRDGGPVEAAHETQASPATETRPARDEVIAPQNRTNTVDHARDQLSRPSRPENNNTLALNREDHVSPNISLSQVSAATSSSTSIPPFTPRLRHVPEKTKLFGQTHWLHTAEKFPVSGNFHPVEVEPSWEDAKSDFYDVLKEARGLRFSLKKQSSSNLEQPIQDLRATLPAKAVCDELIACYLRTFEPLYRIIHVPSFRKEYDRLWDSEQPSSLPTVSMVRLTLIMAIGTTFARFDSEAEINQLWRPAQSWIQNAQWWLTGPNEKTTYNLDGLQVFGLLILARQTTFNCRGATSWLSSGSLLRAACTMGLHRDPKLFPGLSLFQKESRARLWATVLELAVQSCLDLGLPLHLAEEDFDAPTPLNFNDSDLESSTSQTPKSMDTFTDSYLQILLSKSLPMRVGVIRFLNDIRQEKTHEKALAMGTQLRVACRDVAAFFHSLNQGQANLGEASSLEANEFHRKLIDIHLRRFILFLHRDFMLQAKTNPQFYLSRKLCVEAAVVIASGSKGVDLELPLQVWDDMSRLSFVGRGLFKCALSFDAMLVLALEVISELQDESTPDHESDILKEMARTARAPLIQTLEEVCKHLRCLIARGNLSLKRLLFSNAHLAHIRALEAGQPVKAIVYEAVTSTLRDCVVMMRKVQAATAPNESIVASDNLSIDLFGPYMFFDVSDLINTRYFAFLTAQIRTMSWSGTYPTSWDYQQLVIGQSRIDIGFKHHGGIKLYCRRQEGLPSKHLYH</sequence>
<feature type="compositionally biased region" description="Low complexity" evidence="7">
    <location>
        <begin position="8"/>
        <end position="19"/>
    </location>
</feature>
<dbReference type="CDD" id="cd00067">
    <property type="entry name" value="GAL4"/>
    <property type="match status" value="1"/>
</dbReference>
<evidence type="ECO:0000313" key="11">
    <source>
        <dbReference type="Proteomes" id="UP000746612"/>
    </source>
</evidence>